<feature type="region of interest" description="Disordered" evidence="6">
    <location>
        <begin position="145"/>
        <end position="175"/>
    </location>
</feature>
<keyword evidence="4" id="KW-0804">Transcription</keyword>
<feature type="compositionally biased region" description="Low complexity" evidence="6">
    <location>
        <begin position="79"/>
        <end position="88"/>
    </location>
</feature>
<dbReference type="SMART" id="SM00066">
    <property type="entry name" value="GAL4"/>
    <property type="match status" value="1"/>
</dbReference>
<feature type="compositionally biased region" description="Polar residues" evidence="6">
    <location>
        <begin position="7"/>
        <end position="22"/>
    </location>
</feature>
<reference evidence="8" key="1">
    <citation type="journal article" date="2020" name="Stud. Mycol.">
        <title>101 Dothideomycetes genomes: a test case for predicting lifestyles and emergence of pathogens.</title>
        <authorList>
            <person name="Haridas S."/>
            <person name="Albert R."/>
            <person name="Binder M."/>
            <person name="Bloem J."/>
            <person name="Labutti K."/>
            <person name="Salamov A."/>
            <person name="Andreopoulos B."/>
            <person name="Baker S."/>
            <person name="Barry K."/>
            <person name="Bills G."/>
            <person name="Bluhm B."/>
            <person name="Cannon C."/>
            <person name="Castanera R."/>
            <person name="Culley D."/>
            <person name="Daum C."/>
            <person name="Ezra D."/>
            <person name="Gonzalez J."/>
            <person name="Henrissat B."/>
            <person name="Kuo A."/>
            <person name="Liang C."/>
            <person name="Lipzen A."/>
            <person name="Lutzoni F."/>
            <person name="Magnuson J."/>
            <person name="Mondo S."/>
            <person name="Nolan M."/>
            <person name="Ohm R."/>
            <person name="Pangilinan J."/>
            <person name="Park H.-J."/>
            <person name="Ramirez L."/>
            <person name="Alfaro M."/>
            <person name="Sun H."/>
            <person name="Tritt A."/>
            <person name="Yoshinaga Y."/>
            <person name="Zwiers L.-H."/>
            <person name="Turgeon B."/>
            <person name="Goodwin S."/>
            <person name="Spatafora J."/>
            <person name="Crous P."/>
            <person name="Grigoriev I."/>
        </authorList>
    </citation>
    <scope>NUCLEOTIDE SEQUENCE</scope>
    <source>
        <strain evidence="8">HMLAC05119</strain>
    </source>
</reference>
<feature type="region of interest" description="Disordered" evidence="6">
    <location>
        <begin position="334"/>
        <end position="368"/>
    </location>
</feature>
<dbReference type="GO" id="GO:0003677">
    <property type="term" value="F:DNA binding"/>
    <property type="evidence" value="ECO:0007669"/>
    <property type="project" value="InterPro"/>
</dbReference>
<dbReference type="EMBL" id="ML979133">
    <property type="protein sequence ID" value="KAF1918871.1"/>
    <property type="molecule type" value="Genomic_DNA"/>
</dbReference>
<dbReference type="InterPro" id="IPR036864">
    <property type="entry name" value="Zn2-C6_fun-type_DNA-bd_sf"/>
</dbReference>
<dbReference type="Proteomes" id="UP000800096">
    <property type="component" value="Unassembled WGS sequence"/>
</dbReference>
<sequence>MYRGSHPTPSGECQYSPTSTAMLLNMSRPPSIPSHPGPPHSHGSHPAAYALSSRPEPPDSGQHVRLRDSSGIHSNAQQLPSLRTLLEPELLEKKSSKPPLRSGSAPYSYGAPTRYDSESPTLKRRHDFDGYAHGYHEHNAITSQTPYTHRPSLHSANNDTHSAASSTPGSTFSTSRAELQCRGSYAYVAHPEQPGQAFRPQLIASESVNSLARQTLHDDLGDANRPVRRRIDGSSRAPVRSSRCIGQREMQGEGLCYIYEDGTYCRATIDGEPVNPSWGITKAGKPRKRLAQACLTCREKKIKCEPGYPKCHQCTKSQRVCRGGLNQAGIVNASGETSPSHSTPLFKDSSSEVLNAGTGPDRIRAPGELREYSKKVESWNAGTPFKPRTFPLTSFALSRDMSVHSVDSDWSGSGNEQGDDPRRGSYQDHLALQWEQDPYETDPRLTLHLLDLYFLHAGRATYGMFPRRPFIAWVENNREKSQDQLMLLYTTLAMGSLFSGDPDKRTLGKRFASVASYAAEKRFGKFTLQLCQSRLMLALYFFALGKSQEAWDFCGAGLRAISALKLNTEEGIKELADSTADPDFGFDCWTYEECCRRTFWSGLLMDVTYDVTSTTISPESVQRQRYNGFFGGTLFVTGIEDTYIRLPCPDDMYEASTPCDAPYFNEDFFAGQAAIPPRLGQMAYLCLISALWGEVLTFTGRAARRPLSSYERQYEAFYANMYEKLDAWYAMLPSHLHFNLANLENSMIEGNTGNFISLHALYHTTIIRLNRHIRVNALPADKVRRNVEHSFRNASNFLSMMHSLASVSRQRRLPPHVSSEFSFSTPFPGYALMLSIDVLASAGTFLTLTNLIETIGTAMSCIDELASFWASARAQQRAVSSRVKQLTDISAQEGQGVQNGSYSQFWRLESSLETAFGNDDAIFKADNQLLFDVVAQFTSR</sequence>
<keyword evidence="5" id="KW-0539">Nucleus</keyword>
<keyword evidence="2" id="KW-0479">Metal-binding</keyword>
<keyword evidence="9" id="KW-1185">Reference proteome</keyword>
<dbReference type="CDD" id="cd00067">
    <property type="entry name" value="GAL4"/>
    <property type="match status" value="1"/>
</dbReference>
<dbReference type="InterPro" id="IPR007219">
    <property type="entry name" value="XnlR_reg_dom"/>
</dbReference>
<evidence type="ECO:0000256" key="3">
    <source>
        <dbReference type="ARBA" id="ARBA00023015"/>
    </source>
</evidence>
<gene>
    <name evidence="8" type="ORF">BDU57DRAFT_122308</name>
</gene>
<dbReference type="GO" id="GO:0006351">
    <property type="term" value="P:DNA-templated transcription"/>
    <property type="evidence" value="ECO:0007669"/>
    <property type="project" value="InterPro"/>
</dbReference>
<dbReference type="SUPFAM" id="SSF57701">
    <property type="entry name" value="Zn2/Cys6 DNA-binding domain"/>
    <property type="match status" value="1"/>
</dbReference>
<dbReference type="GO" id="GO:0000981">
    <property type="term" value="F:DNA-binding transcription factor activity, RNA polymerase II-specific"/>
    <property type="evidence" value="ECO:0007669"/>
    <property type="project" value="InterPro"/>
</dbReference>
<dbReference type="InterPro" id="IPR050815">
    <property type="entry name" value="TF_fung"/>
</dbReference>
<dbReference type="Gene3D" id="4.10.240.10">
    <property type="entry name" value="Zn(2)-C6 fungal-type DNA-binding domain"/>
    <property type="match status" value="1"/>
</dbReference>
<evidence type="ECO:0000313" key="9">
    <source>
        <dbReference type="Proteomes" id="UP000800096"/>
    </source>
</evidence>
<evidence type="ECO:0000259" key="7">
    <source>
        <dbReference type="PROSITE" id="PS50048"/>
    </source>
</evidence>
<feature type="compositionally biased region" description="Polar residues" evidence="6">
    <location>
        <begin position="154"/>
        <end position="175"/>
    </location>
</feature>
<keyword evidence="3" id="KW-0805">Transcription regulation</keyword>
<dbReference type="OrthoDB" id="5426798at2759"/>
<dbReference type="InterPro" id="IPR001138">
    <property type="entry name" value="Zn2Cys6_DnaBD"/>
</dbReference>
<dbReference type="GO" id="GO:0008270">
    <property type="term" value="F:zinc ion binding"/>
    <property type="evidence" value="ECO:0007669"/>
    <property type="project" value="InterPro"/>
</dbReference>
<evidence type="ECO:0000256" key="6">
    <source>
        <dbReference type="SAM" id="MobiDB-lite"/>
    </source>
</evidence>
<name>A0A6A5QSW6_AMPQU</name>
<evidence type="ECO:0000256" key="2">
    <source>
        <dbReference type="ARBA" id="ARBA00022723"/>
    </source>
</evidence>
<feature type="region of interest" description="Disordered" evidence="6">
    <location>
        <begin position="1"/>
        <end position="126"/>
    </location>
</feature>
<evidence type="ECO:0000256" key="4">
    <source>
        <dbReference type="ARBA" id="ARBA00023163"/>
    </source>
</evidence>
<accession>A0A6A5QSW6</accession>
<dbReference type="AlphaFoldDB" id="A0A6A5QSW6"/>
<feature type="compositionally biased region" description="Polar residues" evidence="6">
    <location>
        <begin position="334"/>
        <end position="343"/>
    </location>
</feature>
<dbReference type="Pfam" id="PF04082">
    <property type="entry name" value="Fungal_trans"/>
    <property type="match status" value="1"/>
</dbReference>
<feature type="compositionally biased region" description="Pro residues" evidence="6">
    <location>
        <begin position="30"/>
        <end position="39"/>
    </location>
</feature>
<feature type="region of interest" description="Disordered" evidence="6">
    <location>
        <begin position="406"/>
        <end position="425"/>
    </location>
</feature>
<organism evidence="8 9">
    <name type="scientific">Ampelomyces quisqualis</name>
    <name type="common">Powdery mildew agent</name>
    <dbReference type="NCBI Taxonomy" id="50730"/>
    <lineage>
        <taxon>Eukaryota</taxon>
        <taxon>Fungi</taxon>
        <taxon>Dikarya</taxon>
        <taxon>Ascomycota</taxon>
        <taxon>Pezizomycotina</taxon>
        <taxon>Dothideomycetes</taxon>
        <taxon>Pleosporomycetidae</taxon>
        <taxon>Pleosporales</taxon>
        <taxon>Pleosporineae</taxon>
        <taxon>Phaeosphaeriaceae</taxon>
        <taxon>Ampelomyces</taxon>
    </lineage>
</organism>
<protein>
    <recommendedName>
        <fullName evidence="7">Zn(2)-C6 fungal-type domain-containing protein</fullName>
    </recommendedName>
</protein>
<dbReference type="PANTHER" id="PTHR47338">
    <property type="entry name" value="ZN(II)2CYS6 TRANSCRIPTION FACTOR (EUROFUNG)-RELATED"/>
    <property type="match status" value="1"/>
</dbReference>
<evidence type="ECO:0000313" key="8">
    <source>
        <dbReference type="EMBL" id="KAF1918871.1"/>
    </source>
</evidence>
<dbReference type="PROSITE" id="PS50048">
    <property type="entry name" value="ZN2_CY6_FUNGAL_2"/>
    <property type="match status" value="1"/>
</dbReference>
<dbReference type="PANTHER" id="PTHR47338:SF11">
    <property type="entry name" value="ZN(II)2CYS6 TRANSCRIPTION FACTOR (EUROFUNG)"/>
    <property type="match status" value="1"/>
</dbReference>
<comment type="subcellular location">
    <subcellularLocation>
        <location evidence="1">Nucleus</location>
    </subcellularLocation>
</comment>
<dbReference type="GO" id="GO:0005634">
    <property type="term" value="C:nucleus"/>
    <property type="evidence" value="ECO:0007669"/>
    <property type="project" value="UniProtKB-SubCell"/>
</dbReference>
<feature type="domain" description="Zn(2)-C6 fungal-type" evidence="7">
    <location>
        <begin position="293"/>
        <end position="321"/>
    </location>
</feature>
<evidence type="ECO:0000256" key="5">
    <source>
        <dbReference type="ARBA" id="ARBA00023242"/>
    </source>
</evidence>
<evidence type="ECO:0000256" key="1">
    <source>
        <dbReference type="ARBA" id="ARBA00004123"/>
    </source>
</evidence>
<dbReference type="Pfam" id="PF00172">
    <property type="entry name" value="Zn_clus"/>
    <property type="match status" value="1"/>
</dbReference>
<proteinExistence type="predicted"/>
<dbReference type="PROSITE" id="PS00463">
    <property type="entry name" value="ZN2_CY6_FUNGAL_1"/>
    <property type="match status" value="1"/>
</dbReference>
<dbReference type="CDD" id="cd12148">
    <property type="entry name" value="fungal_TF_MHR"/>
    <property type="match status" value="1"/>
</dbReference>